<dbReference type="InterPro" id="IPR001024">
    <property type="entry name" value="PLAT/LH2_dom"/>
</dbReference>
<protein>
    <submittedName>
        <fullName evidence="8">Uncharacterized protein</fullName>
    </submittedName>
</protein>
<dbReference type="Gene3D" id="2.40.180.10">
    <property type="entry name" value="Catalase core domain"/>
    <property type="match status" value="1"/>
</dbReference>
<dbReference type="EnsemblMetazoa" id="XM_030986491">
    <property type="protein sequence ID" value="XP_030842351"/>
    <property type="gene ID" value="LOC591845"/>
</dbReference>
<dbReference type="GO" id="GO:0046872">
    <property type="term" value="F:metal ion binding"/>
    <property type="evidence" value="ECO:0007669"/>
    <property type="project" value="UniProtKB-KW"/>
</dbReference>
<comment type="caution">
    <text evidence="5">Lacks conserved residue(s) required for the propagation of feature annotation.</text>
</comment>
<evidence type="ECO:0000256" key="1">
    <source>
        <dbReference type="ARBA" id="ARBA00022723"/>
    </source>
</evidence>
<dbReference type="SUPFAM" id="SSF48484">
    <property type="entry name" value="Lipoxigenase"/>
    <property type="match status" value="1"/>
</dbReference>
<dbReference type="Pfam" id="PF00305">
    <property type="entry name" value="Lipoxygenase"/>
    <property type="match status" value="1"/>
</dbReference>
<keyword evidence="4" id="KW-0443">Lipid metabolism</keyword>
<keyword evidence="9" id="KW-1185">Reference proteome</keyword>
<sequence length="593" mass="67387">MGVVISKTFGVPFTITVKTGDRKGAGTDANVVIALCDEEGRRSNDLYLDSLFRDDFESGGRDRFLKISGVVDFGTLSHIELWRDSKGLFDDWFCDVIEVINMKTKERHVFPVHRWIPANRKFKLRPFDMILPQRDEMLHLREEELKSKKELYKLTHNMAIPQVKSFPKDESFSNDYLWDLGKNMVTLTLKAKMTQVLTGKWKSLEDITKIYKPPLLPIPEICAPTALFYLNDANCLMPVAIQLFPDPADNPVFYPTDPEYTWLLAKMYFNNADSAVHESASHLGFTHVVGEAIVVATHQCLSPSHPVFRLLAPHFLYLIAINNRAIGQLVSPGGYVDKTMVIGRTGMFEIIKRTWCNWRLDVQGSLIGDLEDRGVLDPEVLPNYHYRDDALLLWKAINDYCRVIISQYYDSAEQVVADPELQEWGRVLGGKATHPDEVTVNMKGVPNGGKFLKVEEVVDTVTNFMYICSVAHASVNFGQYDEYAYPPNYPAWLHGKPPTDKTPLTEKDIIAQLPGKEETLDAIVLTKILSSKGTNSLGDFEVQYIYDPDGLQALAKFRKDLEEVGRIIDKRNETREVKYTYLHPKDIPNSISI</sequence>
<evidence type="ECO:0000313" key="9">
    <source>
        <dbReference type="Proteomes" id="UP000007110"/>
    </source>
</evidence>
<dbReference type="InterPro" id="IPR000907">
    <property type="entry name" value="LipOase"/>
</dbReference>
<dbReference type="CDD" id="cd00113">
    <property type="entry name" value="PLAT"/>
    <property type="match status" value="1"/>
</dbReference>
<dbReference type="GO" id="GO:0016702">
    <property type="term" value="F:oxidoreductase activity, acting on single donors with incorporation of molecular oxygen, incorporation of two atoms of oxygen"/>
    <property type="evidence" value="ECO:0007669"/>
    <property type="project" value="InterPro"/>
</dbReference>
<dbReference type="InterPro" id="IPR020834">
    <property type="entry name" value="LipOase_CS"/>
</dbReference>
<dbReference type="InterPro" id="IPR036392">
    <property type="entry name" value="PLAT/LH2_dom_sf"/>
</dbReference>
<dbReference type="InterPro" id="IPR013819">
    <property type="entry name" value="LipOase_C"/>
</dbReference>
<feature type="domain" description="PLAT" evidence="6">
    <location>
        <begin position="11"/>
        <end position="130"/>
    </location>
</feature>
<dbReference type="Proteomes" id="UP000007110">
    <property type="component" value="Unassembled WGS sequence"/>
</dbReference>
<dbReference type="PROSITE" id="PS00081">
    <property type="entry name" value="LIPOXYGENASE_2"/>
    <property type="match status" value="1"/>
</dbReference>
<evidence type="ECO:0000259" key="7">
    <source>
        <dbReference type="PROSITE" id="PS51393"/>
    </source>
</evidence>
<accession>A0A7M7NY79</accession>
<dbReference type="AlphaFoldDB" id="A0A7M7NY79"/>
<dbReference type="Gene3D" id="3.10.450.60">
    <property type="match status" value="1"/>
</dbReference>
<feature type="domain" description="Lipoxygenase" evidence="7">
    <location>
        <begin position="221"/>
        <end position="593"/>
    </location>
</feature>
<keyword evidence="3" id="KW-0560">Oxidoreductase</keyword>
<dbReference type="PRINTS" id="PR00087">
    <property type="entry name" value="LIPOXYGENASE"/>
</dbReference>
<dbReference type="Pfam" id="PF01477">
    <property type="entry name" value="PLAT"/>
    <property type="match status" value="1"/>
</dbReference>
<reference evidence="9" key="1">
    <citation type="submission" date="2015-02" db="EMBL/GenBank/DDBJ databases">
        <title>Genome sequencing for Strongylocentrotus purpuratus.</title>
        <authorList>
            <person name="Murali S."/>
            <person name="Liu Y."/>
            <person name="Vee V."/>
            <person name="English A."/>
            <person name="Wang M."/>
            <person name="Skinner E."/>
            <person name="Han Y."/>
            <person name="Muzny D.M."/>
            <person name="Worley K.C."/>
            <person name="Gibbs R.A."/>
        </authorList>
    </citation>
    <scope>NUCLEOTIDE SEQUENCE</scope>
</reference>
<organism evidence="8 9">
    <name type="scientific">Strongylocentrotus purpuratus</name>
    <name type="common">Purple sea urchin</name>
    <dbReference type="NCBI Taxonomy" id="7668"/>
    <lineage>
        <taxon>Eukaryota</taxon>
        <taxon>Metazoa</taxon>
        <taxon>Echinodermata</taxon>
        <taxon>Eleutherozoa</taxon>
        <taxon>Echinozoa</taxon>
        <taxon>Echinoidea</taxon>
        <taxon>Euechinoidea</taxon>
        <taxon>Echinacea</taxon>
        <taxon>Camarodonta</taxon>
        <taxon>Echinidea</taxon>
        <taxon>Strongylocentrotidae</taxon>
        <taxon>Strongylocentrotus</taxon>
    </lineage>
</organism>
<keyword evidence="1" id="KW-0479">Metal-binding</keyword>
<dbReference type="RefSeq" id="XP_030842351.1">
    <property type="nucleotide sequence ID" value="XM_030986491.1"/>
</dbReference>
<dbReference type="GeneID" id="591845"/>
<evidence type="ECO:0000313" key="8">
    <source>
        <dbReference type="EnsemblMetazoa" id="XP_030842351"/>
    </source>
</evidence>
<keyword evidence="2" id="KW-0223">Dioxygenase</keyword>
<evidence type="ECO:0000259" key="6">
    <source>
        <dbReference type="PROSITE" id="PS50095"/>
    </source>
</evidence>
<dbReference type="GO" id="GO:0034440">
    <property type="term" value="P:lipid oxidation"/>
    <property type="evidence" value="ECO:0007669"/>
    <property type="project" value="InterPro"/>
</dbReference>
<evidence type="ECO:0000256" key="5">
    <source>
        <dbReference type="PROSITE-ProRule" id="PRU00152"/>
    </source>
</evidence>
<reference evidence="8" key="2">
    <citation type="submission" date="2021-01" db="UniProtKB">
        <authorList>
            <consortium name="EnsemblMetazoa"/>
        </authorList>
    </citation>
    <scope>IDENTIFICATION</scope>
</reference>
<dbReference type="PANTHER" id="PTHR11771">
    <property type="entry name" value="LIPOXYGENASE"/>
    <property type="match status" value="1"/>
</dbReference>
<dbReference type="InterPro" id="IPR036226">
    <property type="entry name" value="LipOase_C_sf"/>
</dbReference>
<evidence type="ECO:0000256" key="3">
    <source>
        <dbReference type="ARBA" id="ARBA00023002"/>
    </source>
</evidence>
<evidence type="ECO:0000256" key="4">
    <source>
        <dbReference type="ARBA" id="ARBA00023098"/>
    </source>
</evidence>
<proteinExistence type="predicted"/>
<name>A0A7M7NY79_STRPU</name>
<dbReference type="Gene3D" id="1.20.245.10">
    <property type="entry name" value="Lipoxygenase-1, Domain 5"/>
    <property type="match status" value="1"/>
</dbReference>
<dbReference type="PROSITE" id="PS51393">
    <property type="entry name" value="LIPOXYGENASE_3"/>
    <property type="match status" value="1"/>
</dbReference>
<dbReference type="PROSITE" id="PS50095">
    <property type="entry name" value="PLAT"/>
    <property type="match status" value="1"/>
</dbReference>
<dbReference type="SUPFAM" id="SSF49723">
    <property type="entry name" value="Lipase/lipooxygenase domain (PLAT/LH2 domain)"/>
    <property type="match status" value="1"/>
</dbReference>
<evidence type="ECO:0000256" key="2">
    <source>
        <dbReference type="ARBA" id="ARBA00022964"/>
    </source>
</evidence>
<dbReference type="SMART" id="SM00308">
    <property type="entry name" value="LH2"/>
    <property type="match status" value="1"/>
</dbReference>